<keyword evidence="3" id="KW-1185">Reference proteome</keyword>
<dbReference type="AlphaFoldDB" id="A0AAE3FP10"/>
<dbReference type="Pfam" id="PF04965">
    <property type="entry name" value="GPW_gp25"/>
    <property type="match status" value="1"/>
</dbReference>
<sequence>MTNEFLGTGWSYPVTTEDRGNIEVSETETDIEESIRIILGTAKGERVMRPEFGCDIYDHVYSTASPVTLNLIESSVEESLVRWEPRIDVEEVTARRDEEEPNRILIEIEYYVRTTNSLANMVYPFHITEGDG</sequence>
<dbReference type="InterPro" id="IPR007048">
    <property type="entry name" value="IraD/Gp25-like"/>
</dbReference>
<evidence type="ECO:0000313" key="3">
    <source>
        <dbReference type="Proteomes" id="UP001202674"/>
    </source>
</evidence>
<protein>
    <submittedName>
        <fullName evidence="2">GPW/gp25 family protein</fullName>
    </submittedName>
</protein>
<feature type="domain" description="IraD/Gp25-like" evidence="1">
    <location>
        <begin position="26"/>
        <end position="116"/>
    </location>
</feature>
<accession>A0AAE3FP10</accession>
<reference evidence="2 3" key="1">
    <citation type="journal article" date="2022" name="Syst. Appl. Microbiol.">
        <title>Natronocalculus amylovorans gen. nov., sp. nov., and Natranaeroarchaeum aerophilus sp. nov., dominant culturable amylolytic natronoarchaea from hypersaline soda lakes in southwestern Siberia.</title>
        <authorList>
            <person name="Sorokin D.Y."/>
            <person name="Elcheninov A.G."/>
            <person name="Khizhniak T.V."/>
            <person name="Koenen M."/>
            <person name="Bale N.J."/>
            <person name="Damste J.S.S."/>
            <person name="Kublanov I.V."/>
        </authorList>
    </citation>
    <scope>NUCLEOTIDE SEQUENCE [LARGE SCALE GENOMIC DNA]</scope>
    <source>
        <strain evidence="2 3">AArc-St1-1</strain>
    </source>
</reference>
<proteinExistence type="predicted"/>
<name>A0AAE3FP10_9EURY</name>
<dbReference type="Proteomes" id="UP001202674">
    <property type="component" value="Unassembled WGS sequence"/>
</dbReference>
<dbReference type="SUPFAM" id="SSF160719">
    <property type="entry name" value="gpW/gp25-like"/>
    <property type="match status" value="1"/>
</dbReference>
<comment type="caution">
    <text evidence="2">The sequence shown here is derived from an EMBL/GenBank/DDBJ whole genome shotgun (WGS) entry which is preliminary data.</text>
</comment>
<dbReference type="RefSeq" id="WP_250593595.1">
    <property type="nucleotide sequence ID" value="NZ_JAKRVY010000001.1"/>
</dbReference>
<evidence type="ECO:0000313" key="2">
    <source>
        <dbReference type="EMBL" id="MCL9812059.1"/>
    </source>
</evidence>
<organism evidence="2 3">
    <name type="scientific">Natranaeroarchaeum aerophilus</name>
    <dbReference type="NCBI Taxonomy" id="2917711"/>
    <lineage>
        <taxon>Archaea</taxon>
        <taxon>Methanobacteriati</taxon>
        <taxon>Methanobacteriota</taxon>
        <taxon>Stenosarchaea group</taxon>
        <taxon>Halobacteria</taxon>
        <taxon>Halobacteriales</taxon>
        <taxon>Natronoarchaeaceae</taxon>
        <taxon>Natranaeroarchaeum</taxon>
    </lineage>
</organism>
<gene>
    <name evidence="2" type="ORF">AArcSt11_00135</name>
</gene>
<dbReference type="EMBL" id="JAKRVY010000001">
    <property type="protein sequence ID" value="MCL9812059.1"/>
    <property type="molecule type" value="Genomic_DNA"/>
</dbReference>
<dbReference type="Gene3D" id="3.10.450.40">
    <property type="match status" value="1"/>
</dbReference>
<evidence type="ECO:0000259" key="1">
    <source>
        <dbReference type="Pfam" id="PF04965"/>
    </source>
</evidence>